<reference evidence="1" key="1">
    <citation type="journal article" date="2014" name="Int. J. Syst. Evol. Microbiol.">
        <title>Complete genome sequence of Corynebacterium casei LMG S-19264T (=DSM 44701T), isolated from a smear-ripened cheese.</title>
        <authorList>
            <consortium name="US DOE Joint Genome Institute (JGI-PGF)"/>
            <person name="Walter F."/>
            <person name="Albersmeier A."/>
            <person name="Kalinowski J."/>
            <person name="Ruckert C."/>
        </authorList>
    </citation>
    <scope>NUCLEOTIDE SEQUENCE</scope>
    <source>
        <strain evidence="1">CGMCC 1.15454</strain>
    </source>
</reference>
<proteinExistence type="predicted"/>
<protein>
    <recommendedName>
        <fullName evidence="3">BH0509 family protein</fullName>
    </recommendedName>
</protein>
<accession>A0A9W5U234</accession>
<evidence type="ECO:0000313" key="2">
    <source>
        <dbReference type="Proteomes" id="UP000621492"/>
    </source>
</evidence>
<reference evidence="1" key="2">
    <citation type="submission" date="2020-09" db="EMBL/GenBank/DDBJ databases">
        <authorList>
            <person name="Sun Q."/>
            <person name="Zhou Y."/>
        </authorList>
    </citation>
    <scope>NUCLEOTIDE SEQUENCE</scope>
    <source>
        <strain evidence="1">CGMCC 1.15454</strain>
    </source>
</reference>
<dbReference type="RefSeq" id="WP_286171356.1">
    <property type="nucleotide sequence ID" value="NZ_BMJD01000128.1"/>
</dbReference>
<sequence length="41" mass="4802">MTKSERESIIAQLVLMTGYNRSVYDKLTDEQLKAELEGYYD</sequence>
<evidence type="ECO:0000313" key="1">
    <source>
        <dbReference type="EMBL" id="GGB64077.1"/>
    </source>
</evidence>
<gene>
    <name evidence="1" type="ORF">GCM10011409_46280</name>
</gene>
<comment type="caution">
    <text evidence="1">The sequence shown here is derived from an EMBL/GenBank/DDBJ whole genome shotgun (WGS) entry which is preliminary data.</text>
</comment>
<dbReference type="Proteomes" id="UP000621492">
    <property type="component" value="Unassembled WGS sequence"/>
</dbReference>
<evidence type="ECO:0008006" key="3">
    <source>
        <dbReference type="Google" id="ProtNLM"/>
    </source>
</evidence>
<name>A0A9W5U234_9BACI</name>
<organism evidence="1 2">
    <name type="scientific">Lentibacillus populi</name>
    <dbReference type="NCBI Taxonomy" id="1827502"/>
    <lineage>
        <taxon>Bacteria</taxon>
        <taxon>Bacillati</taxon>
        <taxon>Bacillota</taxon>
        <taxon>Bacilli</taxon>
        <taxon>Bacillales</taxon>
        <taxon>Bacillaceae</taxon>
        <taxon>Lentibacillus</taxon>
    </lineage>
</organism>
<keyword evidence="2" id="KW-1185">Reference proteome</keyword>
<dbReference type="EMBL" id="BMJD01000128">
    <property type="protein sequence ID" value="GGB64077.1"/>
    <property type="molecule type" value="Genomic_DNA"/>
</dbReference>
<dbReference type="AlphaFoldDB" id="A0A9W5U234"/>